<proteinExistence type="inferred from homology"/>
<organism evidence="7 8">
    <name type="scientific">Hibiscus sabdariffa</name>
    <name type="common">roselle</name>
    <dbReference type="NCBI Taxonomy" id="183260"/>
    <lineage>
        <taxon>Eukaryota</taxon>
        <taxon>Viridiplantae</taxon>
        <taxon>Streptophyta</taxon>
        <taxon>Embryophyta</taxon>
        <taxon>Tracheophyta</taxon>
        <taxon>Spermatophyta</taxon>
        <taxon>Magnoliopsida</taxon>
        <taxon>eudicotyledons</taxon>
        <taxon>Gunneridae</taxon>
        <taxon>Pentapetalae</taxon>
        <taxon>rosids</taxon>
        <taxon>malvids</taxon>
        <taxon>Malvales</taxon>
        <taxon>Malvaceae</taxon>
        <taxon>Malvoideae</taxon>
        <taxon>Hibiscus</taxon>
    </lineage>
</organism>
<gene>
    <name evidence="7" type="ORF">V6N12_053213</name>
</gene>
<dbReference type="Pfam" id="PF05162">
    <property type="entry name" value="Ribosomal_L41"/>
    <property type="match status" value="1"/>
</dbReference>
<comment type="subunit">
    <text evidence="6">Component of the large ribosomal subunit.</text>
</comment>
<sequence length="484" mass="54911">MTTPSNIPLVFSIRRYTAELVSPAKPSPHEHKLLSDIDDQAYLRDHISMIFFYEYTPSMEGKDPAKVIREALAQTLVFYYPFAGRLREGANSKLMVDCNGEGVMFMEADADVTLQQFGEILQSPFPCFDELLYVVHDSQGILNAPLLLIQVTRLKCGGFIFALRFNHVICDGAGIKQFLSAVGEMARGLDAPSILPVWERHLLDAQDPPLVTFTHHEYDQKEATVLPFDNMVERSFFFGPHELSLLRGLLPLHLRQCTKFELLSAFLWRCRTIAIDFDPDEEVCLLCVVNARPKFNPPLPCGYYGNVIAWPAAVTTVRNLGQNPLAYAVELIKQAKARVTKEYMKSVAALMRINRSKLLSTPNVIGSYIISDVRNIRFEDIDLGWGKGVFAGPAKAIDWMSFFIPTKSKKGEVGTSVPICLPAPAMESFANQLDKMLNNPDIRLNSDTAKADQHRILLTMRAKWKKKRMRRLKRKRRKMRQRSK</sequence>
<evidence type="ECO:0000256" key="3">
    <source>
        <dbReference type="ARBA" id="ARBA00022980"/>
    </source>
</evidence>
<dbReference type="PANTHER" id="PTHR31147">
    <property type="entry name" value="ACYL TRANSFERASE 4"/>
    <property type="match status" value="1"/>
</dbReference>
<keyword evidence="4 6" id="KW-0687">Ribonucleoprotein</keyword>
<keyword evidence="8" id="KW-1185">Reference proteome</keyword>
<evidence type="ECO:0000256" key="4">
    <source>
        <dbReference type="ARBA" id="ARBA00023274"/>
    </source>
</evidence>
<evidence type="ECO:0000256" key="5">
    <source>
        <dbReference type="ARBA" id="ARBA00043969"/>
    </source>
</evidence>
<evidence type="ECO:0000256" key="2">
    <source>
        <dbReference type="ARBA" id="ARBA00022679"/>
    </source>
</evidence>
<dbReference type="InterPro" id="IPR023213">
    <property type="entry name" value="CAT-like_dom_sf"/>
</dbReference>
<reference evidence="7 8" key="1">
    <citation type="journal article" date="2024" name="G3 (Bethesda)">
        <title>Genome assembly of Hibiscus sabdariffa L. provides insights into metabolisms of medicinal natural products.</title>
        <authorList>
            <person name="Kim T."/>
        </authorList>
    </citation>
    <scope>NUCLEOTIDE SEQUENCE [LARGE SCALE GENOMIC DNA]</scope>
    <source>
        <strain evidence="7">TK-2024</strain>
        <tissue evidence="7">Old leaves</tissue>
    </source>
</reference>
<evidence type="ECO:0000256" key="1">
    <source>
        <dbReference type="ARBA" id="ARBA00009861"/>
    </source>
</evidence>
<comment type="similarity">
    <text evidence="1">Belongs to the plant acyltransferase family.</text>
</comment>
<evidence type="ECO:0000256" key="6">
    <source>
        <dbReference type="RuleBase" id="RU368055"/>
    </source>
</evidence>
<dbReference type="Gene3D" id="3.30.559.10">
    <property type="entry name" value="Chloramphenicol acetyltransferase-like domain"/>
    <property type="match status" value="2"/>
</dbReference>
<protein>
    <recommendedName>
        <fullName evidence="6">60S ribosomal protein L41</fullName>
    </recommendedName>
</protein>
<comment type="caution">
    <text evidence="7">The sequence shown here is derived from an EMBL/GenBank/DDBJ whole genome shotgun (WGS) entry which is preliminary data.</text>
</comment>
<evidence type="ECO:0000313" key="7">
    <source>
        <dbReference type="EMBL" id="KAK8531750.1"/>
    </source>
</evidence>
<keyword evidence="2" id="KW-0808">Transferase</keyword>
<keyword evidence="3 6" id="KW-0689">Ribosomal protein</keyword>
<name>A0ABR2D6W6_9ROSI</name>
<dbReference type="Pfam" id="PF02458">
    <property type="entry name" value="Transferase"/>
    <property type="match status" value="1"/>
</dbReference>
<dbReference type="PANTHER" id="PTHR31147:SF66">
    <property type="entry name" value="OS05G0315700 PROTEIN"/>
    <property type="match status" value="1"/>
</dbReference>
<comment type="similarity">
    <text evidence="5 6">Belongs to the eukaryotic ribosomal protein eS32 family.</text>
</comment>
<dbReference type="Proteomes" id="UP001472677">
    <property type="component" value="Unassembled WGS sequence"/>
</dbReference>
<evidence type="ECO:0000313" key="8">
    <source>
        <dbReference type="Proteomes" id="UP001472677"/>
    </source>
</evidence>
<accession>A0ABR2D6W6</accession>
<dbReference type="InterPro" id="IPR007836">
    <property type="entry name" value="Ribosomal_eS32"/>
</dbReference>
<dbReference type="InterPro" id="IPR050898">
    <property type="entry name" value="Plant_acyltransferase"/>
</dbReference>
<dbReference type="EMBL" id="JBBPBM010000034">
    <property type="protein sequence ID" value="KAK8531750.1"/>
    <property type="molecule type" value="Genomic_DNA"/>
</dbReference>